<reference evidence="2 3" key="1">
    <citation type="submission" date="2018-02" db="EMBL/GenBank/DDBJ databases">
        <title>The genomes of Aspergillus section Nigri reveals drivers in fungal speciation.</title>
        <authorList>
            <consortium name="DOE Joint Genome Institute"/>
            <person name="Vesth T.C."/>
            <person name="Nybo J."/>
            <person name="Theobald S."/>
            <person name="Brandl J."/>
            <person name="Frisvad J.C."/>
            <person name="Nielsen K.F."/>
            <person name="Lyhne E.K."/>
            <person name="Kogle M.E."/>
            <person name="Kuo A."/>
            <person name="Riley R."/>
            <person name="Clum A."/>
            <person name="Nolan M."/>
            <person name="Lipzen A."/>
            <person name="Salamov A."/>
            <person name="Henrissat B."/>
            <person name="Wiebenga A."/>
            <person name="De vries R.P."/>
            <person name="Grigoriev I.V."/>
            <person name="Mortensen U.H."/>
            <person name="Andersen M.R."/>
            <person name="Baker S.E."/>
        </authorList>
    </citation>
    <scope>NUCLEOTIDE SEQUENCE [LARGE SCALE GENOMIC DNA]</scope>
    <source>
        <strain evidence="2 3">CBS 112811</strain>
    </source>
</reference>
<organism evidence="2 3">
    <name type="scientific">Aspergillus piperis CBS 112811</name>
    <dbReference type="NCBI Taxonomy" id="1448313"/>
    <lineage>
        <taxon>Eukaryota</taxon>
        <taxon>Fungi</taxon>
        <taxon>Dikarya</taxon>
        <taxon>Ascomycota</taxon>
        <taxon>Pezizomycotina</taxon>
        <taxon>Eurotiomycetes</taxon>
        <taxon>Eurotiomycetidae</taxon>
        <taxon>Eurotiales</taxon>
        <taxon>Aspergillaceae</taxon>
        <taxon>Aspergillus</taxon>
        <taxon>Aspergillus subgen. Circumdati</taxon>
    </lineage>
</organism>
<dbReference type="Proteomes" id="UP000249526">
    <property type="component" value="Unassembled WGS sequence"/>
</dbReference>
<dbReference type="EMBL" id="KZ825057">
    <property type="protein sequence ID" value="RAH60602.1"/>
    <property type="molecule type" value="Genomic_DNA"/>
</dbReference>
<evidence type="ECO:0000256" key="1">
    <source>
        <dbReference type="SAM" id="MobiDB-lite"/>
    </source>
</evidence>
<protein>
    <submittedName>
        <fullName evidence="2">Uncharacterized protein</fullName>
    </submittedName>
</protein>
<proteinExistence type="predicted"/>
<dbReference type="RefSeq" id="XP_025518524.1">
    <property type="nucleotide sequence ID" value="XM_025659663.1"/>
</dbReference>
<accession>A0A8G1R7G3</accession>
<name>A0A8G1R7G3_9EURO</name>
<gene>
    <name evidence="2" type="ORF">BO85DRAFT_447174</name>
</gene>
<feature type="region of interest" description="Disordered" evidence="1">
    <location>
        <begin position="37"/>
        <end position="57"/>
    </location>
</feature>
<dbReference type="AlphaFoldDB" id="A0A8G1R7G3"/>
<evidence type="ECO:0000313" key="3">
    <source>
        <dbReference type="Proteomes" id="UP000249526"/>
    </source>
</evidence>
<dbReference type="GeneID" id="37163065"/>
<sequence length="57" mass="6602">MKKLQRVRTEVHTSHLRIGVSGHAAATETWVSKRRGGANGTLYEEPNQKRFELKRKR</sequence>
<keyword evidence="3" id="KW-1185">Reference proteome</keyword>
<evidence type="ECO:0000313" key="2">
    <source>
        <dbReference type="EMBL" id="RAH60602.1"/>
    </source>
</evidence>